<evidence type="ECO:0000259" key="2">
    <source>
        <dbReference type="Pfam" id="PF03050"/>
    </source>
</evidence>
<reference evidence="3 4" key="1">
    <citation type="submission" date="2020-08" db="EMBL/GenBank/DDBJ databases">
        <title>The Agave Microbiome: Exploring the role of microbial communities in plant adaptations to desert environments.</title>
        <authorList>
            <person name="Partida-Martinez L.P."/>
        </authorList>
    </citation>
    <scope>NUCLEOTIDE SEQUENCE [LARGE SCALE GENOMIC DNA]</scope>
    <source>
        <strain evidence="3 4">AS3.12</strain>
    </source>
</reference>
<feature type="region of interest" description="Disordered" evidence="1">
    <location>
        <begin position="1"/>
        <end position="28"/>
    </location>
</feature>
<evidence type="ECO:0000313" key="4">
    <source>
        <dbReference type="Proteomes" id="UP000585437"/>
    </source>
</evidence>
<name>A0A7X0JNY1_9HYPH</name>
<feature type="domain" description="Transposase IS66 central" evidence="2">
    <location>
        <begin position="30"/>
        <end position="77"/>
    </location>
</feature>
<dbReference type="Pfam" id="PF03050">
    <property type="entry name" value="DDE_Tnp_IS66"/>
    <property type="match status" value="1"/>
</dbReference>
<evidence type="ECO:0000313" key="3">
    <source>
        <dbReference type="EMBL" id="MBB6511120.1"/>
    </source>
</evidence>
<dbReference type="EMBL" id="JACHBU010000018">
    <property type="protein sequence ID" value="MBB6511120.1"/>
    <property type="molecule type" value="Genomic_DNA"/>
</dbReference>
<gene>
    <name evidence="3" type="ORF">F4695_004518</name>
</gene>
<keyword evidence="4" id="KW-1185">Reference proteome</keyword>
<dbReference type="InterPro" id="IPR004291">
    <property type="entry name" value="Transposase_IS66_central"/>
</dbReference>
<proteinExistence type="predicted"/>
<dbReference type="RefSeq" id="WP_281401137.1">
    <property type="nucleotide sequence ID" value="NZ_JACHBU010000018.1"/>
</dbReference>
<dbReference type="Proteomes" id="UP000585437">
    <property type="component" value="Unassembled WGS sequence"/>
</dbReference>
<accession>A0A7X0JNY1</accession>
<dbReference type="AlphaFoldDB" id="A0A7X0JNY1"/>
<protein>
    <submittedName>
        <fullName evidence="3">Transposase</fullName>
    </submittedName>
</protein>
<organism evidence="3 4">
    <name type="scientific">Rhizobium soli</name>
    <dbReference type="NCBI Taxonomy" id="424798"/>
    <lineage>
        <taxon>Bacteria</taxon>
        <taxon>Pseudomonadati</taxon>
        <taxon>Pseudomonadota</taxon>
        <taxon>Alphaproteobacteria</taxon>
        <taxon>Hyphomicrobiales</taxon>
        <taxon>Rhizobiaceae</taxon>
        <taxon>Rhizobium/Agrobacterium group</taxon>
        <taxon>Rhizobium</taxon>
    </lineage>
</organism>
<sequence length="79" mass="9046">MVRQNRWGVKIGRRSPRQRGQYSTPKHKGGITTEALLAQIAVSKYADGLPLYRQEAIYAQDKVEPDRKLMAQWMGKLGF</sequence>
<evidence type="ECO:0000256" key="1">
    <source>
        <dbReference type="SAM" id="MobiDB-lite"/>
    </source>
</evidence>
<comment type="caution">
    <text evidence="3">The sequence shown here is derived from an EMBL/GenBank/DDBJ whole genome shotgun (WGS) entry which is preliminary data.</text>
</comment>